<accession>A0ABR0B8T7</accession>
<keyword evidence="2 6" id="KW-0547">Nucleotide-binding</keyword>
<keyword evidence="8" id="KW-0472">Membrane</keyword>
<keyword evidence="11" id="KW-1185">Reference proteome</keyword>
<dbReference type="PANTHER" id="PTHR43289">
    <property type="entry name" value="MITOGEN-ACTIVATED PROTEIN KINASE KINASE KINASE 20-RELATED"/>
    <property type="match status" value="1"/>
</dbReference>
<feature type="compositionally biased region" description="Basic and acidic residues" evidence="7">
    <location>
        <begin position="51"/>
        <end position="63"/>
    </location>
</feature>
<dbReference type="Proteomes" id="UP001234178">
    <property type="component" value="Unassembled WGS sequence"/>
</dbReference>
<dbReference type="Pfam" id="PF00069">
    <property type="entry name" value="Pkinase"/>
    <property type="match status" value="1"/>
</dbReference>
<name>A0ABR0B8T7_9CRUS</name>
<keyword evidence="8" id="KW-1133">Transmembrane helix</keyword>
<evidence type="ECO:0000256" key="8">
    <source>
        <dbReference type="SAM" id="Phobius"/>
    </source>
</evidence>
<organism evidence="10 11">
    <name type="scientific">Daphnia magna</name>
    <dbReference type="NCBI Taxonomy" id="35525"/>
    <lineage>
        <taxon>Eukaryota</taxon>
        <taxon>Metazoa</taxon>
        <taxon>Ecdysozoa</taxon>
        <taxon>Arthropoda</taxon>
        <taxon>Crustacea</taxon>
        <taxon>Branchiopoda</taxon>
        <taxon>Diplostraca</taxon>
        <taxon>Cladocera</taxon>
        <taxon>Anomopoda</taxon>
        <taxon>Daphniidae</taxon>
        <taxon>Daphnia</taxon>
    </lineage>
</organism>
<reference evidence="10 11" key="1">
    <citation type="journal article" date="2023" name="Nucleic Acids Res.">
        <title>The hologenome of Daphnia magna reveals possible DNA methylation and microbiome-mediated evolution of the host genome.</title>
        <authorList>
            <person name="Chaturvedi A."/>
            <person name="Li X."/>
            <person name="Dhandapani V."/>
            <person name="Marshall H."/>
            <person name="Kissane S."/>
            <person name="Cuenca-Cambronero M."/>
            <person name="Asole G."/>
            <person name="Calvet F."/>
            <person name="Ruiz-Romero M."/>
            <person name="Marangio P."/>
            <person name="Guigo R."/>
            <person name="Rago D."/>
            <person name="Mirbahai L."/>
            <person name="Eastwood N."/>
            <person name="Colbourne J.K."/>
            <person name="Zhou J."/>
            <person name="Mallon E."/>
            <person name="Orsini L."/>
        </authorList>
    </citation>
    <scope>NUCLEOTIDE SEQUENCE [LARGE SCALE GENOMIC DNA]</scope>
    <source>
        <strain evidence="10">LRV0_1</strain>
    </source>
</reference>
<keyword evidence="3" id="KW-0418">Kinase</keyword>
<dbReference type="PROSITE" id="PS00107">
    <property type="entry name" value="PROTEIN_KINASE_ATP"/>
    <property type="match status" value="1"/>
</dbReference>
<evidence type="ECO:0000256" key="1">
    <source>
        <dbReference type="ARBA" id="ARBA00022679"/>
    </source>
</evidence>
<evidence type="ECO:0000313" key="11">
    <source>
        <dbReference type="Proteomes" id="UP001234178"/>
    </source>
</evidence>
<feature type="domain" description="Protein kinase" evidence="9">
    <location>
        <begin position="71"/>
        <end position="347"/>
    </location>
</feature>
<feature type="compositionally biased region" description="Basic and acidic residues" evidence="7">
    <location>
        <begin position="20"/>
        <end position="34"/>
    </location>
</feature>
<dbReference type="CDD" id="cd14014">
    <property type="entry name" value="STKc_PknB_like"/>
    <property type="match status" value="1"/>
</dbReference>
<comment type="caution">
    <text evidence="10">The sequence shown here is derived from an EMBL/GenBank/DDBJ whole genome shotgun (WGS) entry which is preliminary data.</text>
</comment>
<dbReference type="InterPro" id="IPR017441">
    <property type="entry name" value="Protein_kinase_ATP_BS"/>
</dbReference>
<dbReference type="InterPro" id="IPR000719">
    <property type="entry name" value="Prot_kinase_dom"/>
</dbReference>
<evidence type="ECO:0000256" key="2">
    <source>
        <dbReference type="ARBA" id="ARBA00022741"/>
    </source>
</evidence>
<dbReference type="EC" id="2.7.11.34" evidence="5"/>
<evidence type="ECO:0000259" key="9">
    <source>
        <dbReference type="PROSITE" id="PS50011"/>
    </source>
</evidence>
<dbReference type="PANTHER" id="PTHR43289:SF30">
    <property type="entry name" value="NON-SPECIFIC SERINE_THREONINE PROTEIN KINASE"/>
    <property type="match status" value="1"/>
</dbReference>
<feature type="region of interest" description="Disordered" evidence="7">
    <location>
        <begin position="18"/>
        <end position="63"/>
    </location>
</feature>
<dbReference type="EMBL" id="JAOYFB010000041">
    <property type="protein sequence ID" value="KAK4044995.1"/>
    <property type="molecule type" value="Genomic_DNA"/>
</dbReference>
<gene>
    <name evidence="10" type="ORF">OUZ56_032401</name>
</gene>
<evidence type="ECO:0000256" key="6">
    <source>
        <dbReference type="PROSITE-ProRule" id="PRU10141"/>
    </source>
</evidence>
<dbReference type="PROSITE" id="PS50011">
    <property type="entry name" value="PROTEIN_KINASE_DOM"/>
    <property type="match status" value="1"/>
</dbReference>
<dbReference type="InterPro" id="IPR011009">
    <property type="entry name" value="Kinase-like_dom_sf"/>
</dbReference>
<evidence type="ECO:0000256" key="5">
    <source>
        <dbReference type="ARBA" id="ARBA00039067"/>
    </source>
</evidence>
<evidence type="ECO:0000256" key="4">
    <source>
        <dbReference type="ARBA" id="ARBA00022840"/>
    </source>
</evidence>
<protein>
    <recommendedName>
        <fullName evidence="5">NEK6-subfamily protein kinase</fullName>
        <ecNumber evidence="5">2.7.11.34</ecNumber>
    </recommendedName>
</protein>
<dbReference type="Gene3D" id="1.10.510.10">
    <property type="entry name" value="Transferase(Phosphotransferase) domain 1"/>
    <property type="match status" value="1"/>
</dbReference>
<keyword evidence="8" id="KW-0812">Transmembrane</keyword>
<evidence type="ECO:0000313" key="10">
    <source>
        <dbReference type="EMBL" id="KAK4044995.1"/>
    </source>
</evidence>
<feature type="transmembrane region" description="Helical" evidence="8">
    <location>
        <begin position="569"/>
        <end position="590"/>
    </location>
</feature>
<dbReference type="Gene3D" id="3.30.200.20">
    <property type="entry name" value="Phosphorylase Kinase, domain 1"/>
    <property type="match status" value="1"/>
</dbReference>
<keyword evidence="1" id="KW-0808">Transferase</keyword>
<dbReference type="SUPFAM" id="SSF56112">
    <property type="entry name" value="Protein kinase-like (PK-like)"/>
    <property type="match status" value="1"/>
</dbReference>
<keyword evidence="4 6" id="KW-0067">ATP-binding</keyword>
<proteinExistence type="predicted"/>
<evidence type="ECO:0000256" key="3">
    <source>
        <dbReference type="ARBA" id="ARBA00022777"/>
    </source>
</evidence>
<evidence type="ECO:0000256" key="7">
    <source>
        <dbReference type="SAM" id="MobiDB-lite"/>
    </source>
</evidence>
<feature type="binding site" evidence="6">
    <location>
        <position position="104"/>
    </location>
    <ligand>
        <name>ATP</name>
        <dbReference type="ChEBI" id="CHEBI:30616"/>
    </ligand>
</feature>
<sequence>MTICVICTITGASNRRATARRREMARPTDADLRRQTRRAGGRPPGFYGRFPRREREKEAARDPMPKRLGRYDVRGRIGEGGMASVFLGYYREATDGRGRLVAMKVIKEIYSLNQEFVTMFTDEAKIVSRLNHPNIVKVHELGVERNRLFMAMEFLNGQSLWNVWAACRDKGVRLRYDVAAWIGARVAEGLHHAHELRDEHGQPLDLVHRDVNGSNIFINYDGQVKVIDFGLAKAANKVSKTRAGMVKGKLAYMSPEQTVGDDLDRRTDVFALATTLWELTVDQRLFKGKDEVDTLQRVHSALVPNAMELVEGYPEDLWLVLATALQRDPEDRYPSSAQMAIDLDRFARSSGRPVNEEVVAGIMQALFSKEKAEHEAWVADATRAEPAGAMPMKPQTEVVVRNLDANLDADLSRPADPALSRRGDFAPASIRRPSQQLMAAVRPGEDVWAPRSMAGSDGFGAGPPSAEVWMPKSMAGFGIDIINPHSGNPVAASGDGMSPADLASEPWVPPLSTPEIPALHGRPASPFGGNTTPMHLGEIGTEFELPLASAPEPLPAPITAPGAPAGSKLPLILAAAFAFLLVLAGVAFALTRR</sequence>